<comment type="caution">
    <text evidence="1">The sequence shown here is derived from an EMBL/GenBank/DDBJ whole genome shotgun (WGS) entry which is preliminary data.</text>
</comment>
<dbReference type="AlphaFoldDB" id="A0AAU9LS93"/>
<evidence type="ECO:0000313" key="2">
    <source>
        <dbReference type="Proteomes" id="UP001157418"/>
    </source>
</evidence>
<accession>A0AAU9LS93</accession>
<dbReference type="Proteomes" id="UP001157418">
    <property type="component" value="Unassembled WGS sequence"/>
</dbReference>
<dbReference type="EMBL" id="CAKMRJ010000002">
    <property type="protein sequence ID" value="CAH1417282.1"/>
    <property type="molecule type" value="Genomic_DNA"/>
</dbReference>
<proteinExistence type="predicted"/>
<dbReference type="InterPro" id="IPR036312">
    <property type="entry name" value="Bifun_inhib/LTP/seed_sf"/>
</dbReference>
<keyword evidence="2" id="KW-1185">Reference proteome</keyword>
<reference evidence="1 2" key="1">
    <citation type="submission" date="2022-01" db="EMBL/GenBank/DDBJ databases">
        <authorList>
            <person name="Xiong W."/>
            <person name="Schranz E."/>
        </authorList>
    </citation>
    <scope>NUCLEOTIDE SEQUENCE [LARGE SCALE GENOMIC DNA]</scope>
</reference>
<dbReference type="SUPFAM" id="SSF47699">
    <property type="entry name" value="Bifunctional inhibitor/lipid-transfer protein/seed storage 2S albumin"/>
    <property type="match status" value="1"/>
</dbReference>
<dbReference type="Gene3D" id="1.10.110.10">
    <property type="entry name" value="Plant lipid-transfer and hydrophobic proteins"/>
    <property type="match status" value="1"/>
</dbReference>
<gene>
    <name evidence="1" type="ORF">LVIROSA_LOCUS4979</name>
</gene>
<evidence type="ECO:0008006" key="3">
    <source>
        <dbReference type="Google" id="ProtNLM"/>
    </source>
</evidence>
<protein>
    <recommendedName>
        <fullName evidence="3">Bifunctional inhibitor/plant lipid transfer protein/seed storage helical domain-containing protein</fullName>
    </recommendedName>
</protein>
<name>A0AAU9LS93_9ASTR</name>
<organism evidence="1 2">
    <name type="scientific">Lactuca virosa</name>
    <dbReference type="NCBI Taxonomy" id="75947"/>
    <lineage>
        <taxon>Eukaryota</taxon>
        <taxon>Viridiplantae</taxon>
        <taxon>Streptophyta</taxon>
        <taxon>Embryophyta</taxon>
        <taxon>Tracheophyta</taxon>
        <taxon>Spermatophyta</taxon>
        <taxon>Magnoliopsida</taxon>
        <taxon>eudicotyledons</taxon>
        <taxon>Gunneridae</taxon>
        <taxon>Pentapetalae</taxon>
        <taxon>asterids</taxon>
        <taxon>campanulids</taxon>
        <taxon>Asterales</taxon>
        <taxon>Asteraceae</taxon>
        <taxon>Cichorioideae</taxon>
        <taxon>Cichorieae</taxon>
        <taxon>Lactucinae</taxon>
        <taxon>Lactuca</taxon>
    </lineage>
</organism>
<sequence length="84" mass="9480">MLVGKTYSVDCYVHDIEDCGISLQDPNIPPTEKCCDELKQHIDCICLYKQHYFKIDSGRLLHAVKENGALSHLHVVLRLVALAT</sequence>
<evidence type="ECO:0000313" key="1">
    <source>
        <dbReference type="EMBL" id="CAH1417282.1"/>
    </source>
</evidence>